<evidence type="ECO:0000313" key="2">
    <source>
        <dbReference type="EMBL" id="GAK49835.1"/>
    </source>
</evidence>
<keyword evidence="1" id="KW-0472">Membrane</keyword>
<evidence type="ECO:0000256" key="1">
    <source>
        <dbReference type="SAM" id="Phobius"/>
    </source>
</evidence>
<feature type="transmembrane region" description="Helical" evidence="1">
    <location>
        <begin position="77"/>
        <end position="110"/>
    </location>
</feature>
<keyword evidence="3" id="KW-1185">Reference proteome</keyword>
<name>A0A0S6VRB8_9BACT</name>
<organism evidence="2">
    <name type="scientific">Candidatus Moduliflexus flocculans</name>
    <dbReference type="NCBI Taxonomy" id="1499966"/>
    <lineage>
        <taxon>Bacteria</taxon>
        <taxon>Candidatus Moduliflexota</taxon>
        <taxon>Candidatus Moduliflexia</taxon>
        <taxon>Candidatus Moduliflexales</taxon>
        <taxon>Candidatus Moduliflexaceae</taxon>
    </lineage>
</organism>
<sequence length="204" mass="23257">MRNGDERLAVEMKRRFAVCVSFRHAHPLLLVIKQFDIHALQRQRGFDVGREHGHVVQGAFRDQANVRHKHVARDRAAAVVIGHVIRLVAGIVAVIVAFVPAVIHALFVIIPRTAIFDASVPRIRDFRQHDFLVFRRVRTLIDHVRALERERQRVHAAREILDERCQIETVPHPAILLFGFKIEINHLLPDHAPDPAQFAVASAV</sequence>
<accession>A0A0S6VRB8</accession>
<dbReference type="Proteomes" id="UP000030700">
    <property type="component" value="Unassembled WGS sequence"/>
</dbReference>
<dbReference type="HOGENOM" id="CLU_1341072_0_0_0"/>
<keyword evidence="1" id="KW-0812">Transmembrane</keyword>
<reference evidence="2" key="1">
    <citation type="journal article" date="2015" name="PeerJ">
        <title>First genomic representation of candidate bacterial phylum KSB3 points to enhanced environmental sensing as a trigger of wastewater bulking.</title>
        <authorList>
            <person name="Sekiguchi Y."/>
            <person name="Ohashi A."/>
            <person name="Parks D.H."/>
            <person name="Yamauchi T."/>
            <person name="Tyson G.W."/>
            <person name="Hugenholtz P."/>
        </authorList>
    </citation>
    <scope>NUCLEOTIDE SEQUENCE [LARGE SCALE GENOMIC DNA]</scope>
</reference>
<dbReference type="AlphaFoldDB" id="A0A0S6VRB8"/>
<proteinExistence type="predicted"/>
<protein>
    <submittedName>
        <fullName evidence="2">Uncharacterized protein</fullName>
    </submittedName>
</protein>
<evidence type="ECO:0000313" key="3">
    <source>
        <dbReference type="Proteomes" id="UP000030700"/>
    </source>
</evidence>
<keyword evidence="1" id="KW-1133">Transmembrane helix</keyword>
<dbReference type="EMBL" id="DF820455">
    <property type="protein sequence ID" value="GAK49835.1"/>
    <property type="molecule type" value="Genomic_DNA"/>
</dbReference>
<gene>
    <name evidence="2" type="ORF">U14_01059</name>
</gene>